<feature type="transmembrane region" description="Helical" evidence="1">
    <location>
        <begin position="37"/>
        <end position="59"/>
    </location>
</feature>
<dbReference type="Proteomes" id="UP000412028">
    <property type="component" value="Unassembled WGS sequence"/>
</dbReference>
<sequence length="374" mass="38321">MMSILYIRSRGKNGGSNANDNDGGTKRGASLLKVNRSVVVIGSVASLLLGIGVGAIVFAPHAPEVIDSGNVTAMVSIERQDVTDARSVTIEAEDVALSPVAAPRSGMVNTSSCKPGESLHSGQSLLSIEGRGTLMLSTSEPLWRDLHIGDRGTDAKSLNDALGALGEEVPSDDIVSDRTVTAFVNVAAKAGIDLGDGYTTITMSDVTWLARDGVVVSGCPAPVGQIVGQGSAIAELPTTATSARVQKLPTDAVSGTRVIQIDDTTIGVSDDGTVEDLDALSRTRTFLASETRSGGTRTMNAQWKLKDPVTVGVVPASAVGTTGGEHAQACVVTESGSTPIRVVGSMLGRTYVQTADGGIPAGRVSVHPNDKACS</sequence>
<keyword evidence="1" id="KW-1133">Transmembrane helix</keyword>
<comment type="caution">
    <text evidence="2">The sequence shown here is derived from an EMBL/GenBank/DDBJ whole genome shotgun (WGS) entry which is preliminary data.</text>
</comment>
<evidence type="ECO:0000256" key="1">
    <source>
        <dbReference type="SAM" id="Phobius"/>
    </source>
</evidence>
<keyword evidence="1" id="KW-0812">Transmembrane</keyword>
<dbReference type="AlphaFoldDB" id="A0A5M9ZR87"/>
<evidence type="ECO:0008006" key="4">
    <source>
        <dbReference type="Google" id="ProtNLM"/>
    </source>
</evidence>
<gene>
    <name evidence="2" type="ORF">EMO89_07510</name>
</gene>
<proteinExistence type="predicted"/>
<evidence type="ECO:0000313" key="2">
    <source>
        <dbReference type="EMBL" id="KAA8829959.1"/>
    </source>
</evidence>
<accession>A0A5M9ZR87</accession>
<dbReference type="EMBL" id="RZUI01000008">
    <property type="protein sequence ID" value="KAA8829959.1"/>
    <property type="molecule type" value="Genomic_DNA"/>
</dbReference>
<name>A0A5M9ZR87_9BIFI</name>
<protein>
    <recommendedName>
        <fullName evidence="4">Peptidoglycan-binding domain 1 protein</fullName>
    </recommendedName>
</protein>
<keyword evidence="1" id="KW-0472">Membrane</keyword>
<evidence type="ECO:0000313" key="3">
    <source>
        <dbReference type="Proteomes" id="UP000412028"/>
    </source>
</evidence>
<organism evidence="2 3">
    <name type="scientific">Bifidobacterium tissieri</name>
    <dbReference type="NCBI Taxonomy" id="1630162"/>
    <lineage>
        <taxon>Bacteria</taxon>
        <taxon>Bacillati</taxon>
        <taxon>Actinomycetota</taxon>
        <taxon>Actinomycetes</taxon>
        <taxon>Bifidobacteriales</taxon>
        <taxon>Bifidobacteriaceae</taxon>
        <taxon>Bifidobacterium</taxon>
    </lineage>
</organism>
<reference evidence="2 3" key="1">
    <citation type="journal article" date="2019" name="Syst. Appl. Microbiol.">
        <title>Characterization of Bifidobacterium species in feaces of the Egyptian fruit bat: Description of B. vespertilionis sp. nov. and B. rousetti sp. nov.</title>
        <authorList>
            <person name="Modesto M."/>
            <person name="Satti M."/>
            <person name="Watanabe K."/>
            <person name="Puglisi E."/>
            <person name="Morelli L."/>
            <person name="Huang C.-H."/>
            <person name="Liou J.-S."/>
            <person name="Miyashita M."/>
            <person name="Tamura T."/>
            <person name="Saito S."/>
            <person name="Mori K."/>
            <person name="Huang L."/>
            <person name="Sciavilla P."/>
            <person name="Sandri C."/>
            <person name="Spiezio C."/>
            <person name="Vitali F."/>
            <person name="Cavalieri D."/>
            <person name="Perpetuini G."/>
            <person name="Tofalo R."/>
            <person name="Bonetti A."/>
            <person name="Arita M."/>
            <person name="Mattarelli P."/>
        </authorList>
    </citation>
    <scope>NUCLEOTIDE SEQUENCE [LARGE SCALE GENOMIC DNA]</scope>
    <source>
        <strain evidence="2 3">RST7</strain>
    </source>
</reference>